<dbReference type="EMBL" id="HACG01041423">
    <property type="protein sequence ID" value="CEK88288.1"/>
    <property type="molecule type" value="Transcribed_RNA"/>
</dbReference>
<accession>A0A0B7B5I3</accession>
<sequence length="50" mass="5404">MPSSTGIENRHLCTATEAMQQTLLQYGVILTGQRQVDTTPGSPAKIMGDR</sequence>
<dbReference type="AlphaFoldDB" id="A0A0B7B5I3"/>
<evidence type="ECO:0000313" key="1">
    <source>
        <dbReference type="EMBL" id="CEK88288.1"/>
    </source>
</evidence>
<name>A0A0B7B5I3_9EUPU</name>
<organism evidence="1">
    <name type="scientific">Arion vulgaris</name>
    <dbReference type="NCBI Taxonomy" id="1028688"/>
    <lineage>
        <taxon>Eukaryota</taxon>
        <taxon>Metazoa</taxon>
        <taxon>Spiralia</taxon>
        <taxon>Lophotrochozoa</taxon>
        <taxon>Mollusca</taxon>
        <taxon>Gastropoda</taxon>
        <taxon>Heterobranchia</taxon>
        <taxon>Euthyneura</taxon>
        <taxon>Panpulmonata</taxon>
        <taxon>Eupulmonata</taxon>
        <taxon>Stylommatophora</taxon>
        <taxon>Helicina</taxon>
        <taxon>Arionoidea</taxon>
        <taxon>Arionidae</taxon>
        <taxon>Arion</taxon>
    </lineage>
</organism>
<proteinExistence type="predicted"/>
<reference evidence="1" key="1">
    <citation type="submission" date="2014-12" db="EMBL/GenBank/DDBJ databases">
        <title>Insight into the proteome of Arion vulgaris.</title>
        <authorList>
            <person name="Aradska J."/>
            <person name="Bulat T."/>
            <person name="Smidak R."/>
            <person name="Sarate P."/>
            <person name="Gangsoo J."/>
            <person name="Sialana F."/>
            <person name="Bilban M."/>
            <person name="Lubec G."/>
        </authorList>
    </citation>
    <scope>NUCLEOTIDE SEQUENCE</scope>
    <source>
        <tissue evidence="1">Skin</tissue>
    </source>
</reference>
<protein>
    <submittedName>
        <fullName evidence="1">Uncharacterized protein</fullName>
    </submittedName>
</protein>
<gene>
    <name evidence="1" type="primary">ORF164411</name>
</gene>